<proteinExistence type="predicted"/>
<keyword evidence="2" id="KW-1185">Reference proteome</keyword>
<dbReference type="PANTHER" id="PTHR33710">
    <property type="entry name" value="BNAC02G09200D PROTEIN"/>
    <property type="match status" value="1"/>
</dbReference>
<protein>
    <recommendedName>
        <fullName evidence="3">Reverse transcriptase</fullName>
    </recommendedName>
</protein>
<reference evidence="1" key="1">
    <citation type="submission" date="2020-05" db="EMBL/GenBank/DDBJ databases">
        <title>WGS assembly of Panicum virgatum.</title>
        <authorList>
            <person name="Lovell J.T."/>
            <person name="Jenkins J."/>
            <person name="Shu S."/>
            <person name="Juenger T.E."/>
            <person name="Schmutz J."/>
        </authorList>
    </citation>
    <scope>NUCLEOTIDE SEQUENCE</scope>
    <source>
        <strain evidence="1">AP13</strain>
    </source>
</reference>
<accession>A0A8T0TY76</accession>
<sequence length="270" mass="32160">MNGGNFTWSNNQENPTLERLDRILISEDWESMFPLTTLRKVAREMSDHNPLLLCTDQERVNKSKHFCFENAWLKHQDFVPKIKEIWERHISCDNVVERWCIKINRVKKFLKGWGKSLRGHSKKYRNILQKELLALEKLEEEDSLPRHLLERKTFIQTEMHRLLEEEEAYWHKRSNMSWLLKGDLSTEFFHRVANGKKGRILFSALIKMMRLLKEMKISLGQLLITTKPYLGPLIAHLINWIHPAGLLRRRSHKKRERATGMSILRDGDKK</sequence>
<organism evidence="1 2">
    <name type="scientific">Panicum virgatum</name>
    <name type="common">Blackwell switchgrass</name>
    <dbReference type="NCBI Taxonomy" id="38727"/>
    <lineage>
        <taxon>Eukaryota</taxon>
        <taxon>Viridiplantae</taxon>
        <taxon>Streptophyta</taxon>
        <taxon>Embryophyta</taxon>
        <taxon>Tracheophyta</taxon>
        <taxon>Spermatophyta</taxon>
        <taxon>Magnoliopsida</taxon>
        <taxon>Liliopsida</taxon>
        <taxon>Poales</taxon>
        <taxon>Poaceae</taxon>
        <taxon>PACMAD clade</taxon>
        <taxon>Panicoideae</taxon>
        <taxon>Panicodae</taxon>
        <taxon>Paniceae</taxon>
        <taxon>Panicinae</taxon>
        <taxon>Panicum</taxon>
        <taxon>Panicum sect. Hiantes</taxon>
    </lineage>
</organism>
<comment type="caution">
    <text evidence="1">The sequence shown here is derived from an EMBL/GenBank/DDBJ whole genome shotgun (WGS) entry which is preliminary data.</text>
</comment>
<dbReference type="AlphaFoldDB" id="A0A8T0TY76"/>
<dbReference type="SUPFAM" id="SSF56219">
    <property type="entry name" value="DNase I-like"/>
    <property type="match status" value="1"/>
</dbReference>
<dbReference type="Gene3D" id="3.60.10.10">
    <property type="entry name" value="Endonuclease/exonuclease/phosphatase"/>
    <property type="match status" value="1"/>
</dbReference>
<evidence type="ECO:0000313" key="2">
    <source>
        <dbReference type="Proteomes" id="UP000823388"/>
    </source>
</evidence>
<evidence type="ECO:0000313" key="1">
    <source>
        <dbReference type="EMBL" id="KAG2615730.1"/>
    </source>
</evidence>
<gene>
    <name evidence="1" type="ORF">PVAP13_3NG040390</name>
</gene>
<dbReference type="PANTHER" id="PTHR33710:SF72">
    <property type="entry name" value="OS04G0204200 PROTEIN"/>
    <property type="match status" value="1"/>
</dbReference>
<dbReference type="InterPro" id="IPR036691">
    <property type="entry name" value="Endo/exonu/phosph_ase_sf"/>
</dbReference>
<dbReference type="EMBL" id="CM029042">
    <property type="protein sequence ID" value="KAG2615730.1"/>
    <property type="molecule type" value="Genomic_DNA"/>
</dbReference>
<name>A0A8T0TY76_PANVG</name>
<dbReference type="Proteomes" id="UP000823388">
    <property type="component" value="Chromosome 3N"/>
</dbReference>
<evidence type="ECO:0008006" key="3">
    <source>
        <dbReference type="Google" id="ProtNLM"/>
    </source>
</evidence>